<sequence>FEDATVVADYDNGEVRGDSEAIESEGTGADNNVETESKPARQVQTLPSESVEPEVNIPPPGPSPALSRSRRPRKVVDYKMYY</sequence>
<gene>
    <name evidence="2" type="ORF">APLA_LOCUS17580</name>
</gene>
<organism evidence="2 3">
    <name type="scientific">Arctia plantaginis</name>
    <name type="common">Wood tiger moth</name>
    <name type="synonym">Phalaena plantaginis</name>
    <dbReference type="NCBI Taxonomy" id="874455"/>
    <lineage>
        <taxon>Eukaryota</taxon>
        <taxon>Metazoa</taxon>
        <taxon>Ecdysozoa</taxon>
        <taxon>Arthropoda</taxon>
        <taxon>Hexapoda</taxon>
        <taxon>Insecta</taxon>
        <taxon>Pterygota</taxon>
        <taxon>Neoptera</taxon>
        <taxon>Endopterygota</taxon>
        <taxon>Lepidoptera</taxon>
        <taxon>Glossata</taxon>
        <taxon>Ditrysia</taxon>
        <taxon>Noctuoidea</taxon>
        <taxon>Erebidae</taxon>
        <taxon>Arctiinae</taxon>
        <taxon>Arctia</taxon>
    </lineage>
</organism>
<accession>A0A8S1BDM0</accession>
<evidence type="ECO:0000256" key="1">
    <source>
        <dbReference type="SAM" id="MobiDB-lite"/>
    </source>
</evidence>
<keyword evidence="3" id="KW-1185">Reference proteome</keyword>
<reference evidence="2 3" key="1">
    <citation type="submission" date="2020-04" db="EMBL/GenBank/DDBJ databases">
        <authorList>
            <person name="Wallbank WR R."/>
            <person name="Pardo Diaz C."/>
            <person name="Kozak K."/>
            <person name="Martin S."/>
            <person name="Jiggins C."/>
            <person name="Moest M."/>
            <person name="Warren A I."/>
            <person name="Byers J.R.P. K."/>
            <person name="Montejo-Kovacevich G."/>
            <person name="Yen C E."/>
        </authorList>
    </citation>
    <scope>NUCLEOTIDE SEQUENCE [LARGE SCALE GENOMIC DNA]</scope>
</reference>
<feature type="non-terminal residue" evidence="2">
    <location>
        <position position="1"/>
    </location>
</feature>
<evidence type="ECO:0000313" key="3">
    <source>
        <dbReference type="Proteomes" id="UP000494106"/>
    </source>
</evidence>
<dbReference type="Proteomes" id="UP000494106">
    <property type="component" value="Unassembled WGS sequence"/>
</dbReference>
<name>A0A8S1BDM0_ARCPL</name>
<proteinExistence type="predicted"/>
<comment type="caution">
    <text evidence="2">The sequence shown here is derived from an EMBL/GenBank/DDBJ whole genome shotgun (WGS) entry which is preliminary data.</text>
</comment>
<dbReference type="EMBL" id="CADEBC010000824">
    <property type="protein sequence ID" value="CAB3260907.1"/>
    <property type="molecule type" value="Genomic_DNA"/>
</dbReference>
<protein>
    <submittedName>
        <fullName evidence="2">Uncharacterized protein</fullName>
    </submittedName>
</protein>
<evidence type="ECO:0000313" key="2">
    <source>
        <dbReference type="EMBL" id="CAB3260907.1"/>
    </source>
</evidence>
<dbReference type="AlphaFoldDB" id="A0A8S1BDM0"/>
<feature type="region of interest" description="Disordered" evidence="1">
    <location>
        <begin position="1"/>
        <end position="73"/>
    </location>
</feature>